<accession>A0A7S3B8R9</accession>
<organism evidence="1">
    <name type="scientific">Haptolina ericina</name>
    <dbReference type="NCBI Taxonomy" id="156174"/>
    <lineage>
        <taxon>Eukaryota</taxon>
        <taxon>Haptista</taxon>
        <taxon>Haptophyta</taxon>
        <taxon>Prymnesiophyceae</taxon>
        <taxon>Prymnesiales</taxon>
        <taxon>Prymnesiaceae</taxon>
        <taxon>Haptolina</taxon>
    </lineage>
</organism>
<dbReference type="AlphaFoldDB" id="A0A7S3B8R9"/>
<sequence length="160" mass="17432">MQILATAFLVFGAVELTPERKEMLKNELRGAAAAMLEQEISPQEVAALASSGATGEDGLPIPTKCSPFCNATCCGFTEPIKECNSCTIEYECHPGALCYQEGSKNQKIIVPEHDGDPVCQEWCWDTPNCCAFSNPRDCSGCNSSNGCHPEDRCYKLRDEL</sequence>
<reference evidence="1" key="1">
    <citation type="submission" date="2021-01" db="EMBL/GenBank/DDBJ databases">
        <authorList>
            <person name="Corre E."/>
            <person name="Pelletier E."/>
            <person name="Niang G."/>
            <person name="Scheremetjew M."/>
            <person name="Finn R."/>
            <person name="Kale V."/>
            <person name="Holt S."/>
            <person name="Cochrane G."/>
            <person name="Meng A."/>
            <person name="Brown T."/>
            <person name="Cohen L."/>
        </authorList>
    </citation>
    <scope>NUCLEOTIDE SEQUENCE</scope>
    <source>
        <strain evidence="1">CCMP281</strain>
    </source>
</reference>
<dbReference type="EMBL" id="HBHX01048561">
    <property type="protein sequence ID" value="CAE0127998.1"/>
    <property type="molecule type" value="Transcribed_RNA"/>
</dbReference>
<protein>
    <submittedName>
        <fullName evidence="1">Uncharacterized protein</fullName>
    </submittedName>
</protein>
<name>A0A7S3B8R9_9EUKA</name>
<proteinExistence type="predicted"/>
<evidence type="ECO:0000313" key="1">
    <source>
        <dbReference type="EMBL" id="CAE0127998.1"/>
    </source>
</evidence>
<gene>
    <name evidence="1" type="ORF">HERI1096_LOCUS26900</name>
</gene>